<dbReference type="PANTHER" id="PTHR33408">
    <property type="entry name" value="TRANSPOSASE"/>
    <property type="match status" value="1"/>
</dbReference>
<dbReference type="Pfam" id="PF13751">
    <property type="entry name" value="DDE_Tnp_1_6"/>
    <property type="match status" value="1"/>
</dbReference>
<dbReference type="Proteomes" id="UP000527143">
    <property type="component" value="Unassembled WGS sequence"/>
</dbReference>
<feature type="region of interest" description="Disordered" evidence="1">
    <location>
        <begin position="1"/>
        <end position="26"/>
    </location>
</feature>
<feature type="domain" description="Transposase DDE" evidence="2">
    <location>
        <begin position="173"/>
        <end position="287"/>
    </location>
</feature>
<comment type="caution">
    <text evidence="3">The sequence shown here is derived from an EMBL/GenBank/DDBJ whole genome shotgun (WGS) entry which is preliminary data.</text>
</comment>
<gene>
    <name evidence="3" type="ORF">FHT02_004203</name>
</gene>
<organism evidence="3 4">
    <name type="scientific">Sphingomonas xinjiangensis</name>
    <dbReference type="NCBI Taxonomy" id="643568"/>
    <lineage>
        <taxon>Bacteria</taxon>
        <taxon>Pseudomonadati</taxon>
        <taxon>Pseudomonadota</taxon>
        <taxon>Alphaproteobacteria</taxon>
        <taxon>Sphingomonadales</taxon>
        <taxon>Sphingomonadaceae</taxon>
        <taxon>Sphingomonas</taxon>
    </lineage>
</organism>
<dbReference type="EMBL" id="JACIJF010000031">
    <property type="protein sequence ID" value="MBB5712941.1"/>
    <property type="molecule type" value="Genomic_DNA"/>
</dbReference>
<evidence type="ECO:0000313" key="4">
    <source>
        <dbReference type="Proteomes" id="UP000527143"/>
    </source>
</evidence>
<proteinExistence type="predicted"/>
<accession>A0A840YT99</accession>
<dbReference type="PANTHER" id="PTHR33408:SF4">
    <property type="entry name" value="TRANSPOSASE DDE DOMAIN-CONTAINING PROTEIN"/>
    <property type="match status" value="1"/>
</dbReference>
<name>A0A840YT99_9SPHN</name>
<reference evidence="3 4" key="1">
    <citation type="submission" date="2020-08" db="EMBL/GenBank/DDBJ databases">
        <title>Genomic Encyclopedia of Type Strains, Phase IV (KMG-IV): sequencing the most valuable type-strain genomes for metagenomic binning, comparative biology and taxonomic classification.</title>
        <authorList>
            <person name="Goeker M."/>
        </authorList>
    </citation>
    <scope>NUCLEOTIDE SEQUENCE [LARGE SCALE GENOMIC DNA]</scope>
    <source>
        <strain evidence="3 4">DSM 26736</strain>
    </source>
</reference>
<keyword evidence="4" id="KW-1185">Reference proteome</keyword>
<evidence type="ECO:0000259" key="2">
    <source>
        <dbReference type="Pfam" id="PF13751"/>
    </source>
</evidence>
<dbReference type="AlphaFoldDB" id="A0A840YT99"/>
<dbReference type="RefSeq" id="WP_246352591.1">
    <property type="nucleotide sequence ID" value="NZ_JACIJF010000031.1"/>
</dbReference>
<dbReference type="InterPro" id="IPR025668">
    <property type="entry name" value="Tnp_DDE_dom"/>
</dbReference>
<evidence type="ECO:0000313" key="3">
    <source>
        <dbReference type="EMBL" id="MBB5712941.1"/>
    </source>
</evidence>
<evidence type="ECO:0000256" key="1">
    <source>
        <dbReference type="SAM" id="MobiDB-lite"/>
    </source>
</evidence>
<protein>
    <submittedName>
        <fullName evidence="3">CheY-like chemotaxis protein</fullName>
    </submittedName>
</protein>
<sequence>MKRLDESDADDDRTPNGSGRGGGKLAEKIAAIQGKRDRQKALLTEMERTGAEQISLTDPDARAMARMTKVGVGYNIQLAVDVKHKLIAEQAVSNQVLDMGLLAQTATAAMEALGVERIEAVADRGYFKIEDIEACQTAGVTAYVPKPIRGPAVRDGFFSKEVFRYELDRNVFVCPAGAVLSPRHFGKSRDNVKVDYTNRDACKACGLKPRCTRTFRRVSRLENEAVLDRMAARLALRPDMLAQWRNSVEHPFGTIKQWMGQGAFLMRQLENVRGEFSLTALAYNIRRATTLVGVPGLVAAARA</sequence>